<keyword evidence="1" id="KW-0472">Membrane</keyword>
<dbReference type="RefSeq" id="WP_271147703.1">
    <property type="nucleotide sequence ID" value="NZ_CP115859.1"/>
</dbReference>
<feature type="domain" description="2TM" evidence="2">
    <location>
        <begin position="12"/>
        <end position="95"/>
    </location>
</feature>
<evidence type="ECO:0000313" key="3">
    <source>
        <dbReference type="EMBL" id="WBV59304.1"/>
    </source>
</evidence>
<keyword evidence="1" id="KW-1133">Transmembrane helix</keyword>
<feature type="transmembrane region" description="Helical" evidence="1">
    <location>
        <begin position="24"/>
        <end position="44"/>
    </location>
</feature>
<proteinExistence type="predicted"/>
<evidence type="ECO:0000313" key="4">
    <source>
        <dbReference type="Proteomes" id="UP001210978"/>
    </source>
</evidence>
<keyword evidence="4" id="KW-1185">Reference proteome</keyword>
<organism evidence="3 4">
    <name type="scientific">Chryseobacterium camelliae</name>
    <dbReference type="NCBI Taxonomy" id="1265445"/>
    <lineage>
        <taxon>Bacteria</taxon>
        <taxon>Pseudomonadati</taxon>
        <taxon>Bacteroidota</taxon>
        <taxon>Flavobacteriia</taxon>
        <taxon>Flavobacteriales</taxon>
        <taxon>Weeksellaceae</taxon>
        <taxon>Chryseobacterium group</taxon>
        <taxon>Chryseobacterium</taxon>
    </lineage>
</organism>
<protein>
    <submittedName>
        <fullName evidence="3">2TM domain-containing protein</fullName>
    </submittedName>
</protein>
<name>A0ABY7QIW3_9FLAO</name>
<dbReference type="Pfam" id="PF13239">
    <property type="entry name" value="2TM"/>
    <property type="match status" value="1"/>
</dbReference>
<gene>
    <name evidence="3" type="ORF">PFY12_09555</name>
</gene>
<evidence type="ECO:0000256" key="1">
    <source>
        <dbReference type="SAM" id="Phobius"/>
    </source>
</evidence>
<evidence type="ECO:0000259" key="2">
    <source>
        <dbReference type="Pfam" id="PF13239"/>
    </source>
</evidence>
<reference evidence="3 4" key="1">
    <citation type="submission" date="2023-01" db="EMBL/GenBank/DDBJ databases">
        <title>Complete genome of Chryseobacterium camelliae VAN22-5A.</title>
        <authorList>
            <person name="Zong G."/>
            <person name="Cao G."/>
        </authorList>
    </citation>
    <scope>NUCLEOTIDE SEQUENCE [LARGE SCALE GENOMIC DNA]</scope>
    <source>
        <strain evidence="3 4">VAN22-5A</strain>
    </source>
</reference>
<accession>A0ABY7QIW3</accession>
<dbReference type="EMBL" id="CP115859">
    <property type="protein sequence ID" value="WBV59304.1"/>
    <property type="molecule type" value="Genomic_DNA"/>
</dbReference>
<dbReference type="Proteomes" id="UP001210978">
    <property type="component" value="Chromosome"/>
</dbReference>
<sequence>MINIDENDIRYKEAEKRVKKIKGFYIHLMVYIFTNILVIALQFFDTDNKEQWSWKILQLPLFWGICLVAHGLSVFLPPLVLGKRWEERKIKELMDKEKK</sequence>
<feature type="transmembrane region" description="Helical" evidence="1">
    <location>
        <begin position="56"/>
        <end position="81"/>
    </location>
</feature>
<dbReference type="InterPro" id="IPR025698">
    <property type="entry name" value="2TM_dom"/>
</dbReference>
<keyword evidence="1" id="KW-0812">Transmembrane</keyword>